<organism evidence="9 10">
    <name type="scientific">Bombyx mori</name>
    <name type="common">Silk moth</name>
    <dbReference type="NCBI Taxonomy" id="7091"/>
    <lineage>
        <taxon>Eukaryota</taxon>
        <taxon>Metazoa</taxon>
        <taxon>Ecdysozoa</taxon>
        <taxon>Arthropoda</taxon>
        <taxon>Hexapoda</taxon>
        <taxon>Insecta</taxon>
        <taxon>Pterygota</taxon>
        <taxon>Neoptera</taxon>
        <taxon>Endopterygota</taxon>
        <taxon>Lepidoptera</taxon>
        <taxon>Glossata</taxon>
        <taxon>Ditrysia</taxon>
        <taxon>Bombycoidea</taxon>
        <taxon>Bombycidae</taxon>
        <taxon>Bombycinae</taxon>
        <taxon>Bombyx</taxon>
    </lineage>
</organism>
<evidence type="ECO:0000256" key="4">
    <source>
        <dbReference type="ARBA" id="ARBA00005975"/>
    </source>
</evidence>
<dbReference type="AlphaFoldDB" id="A0A8R2R622"/>
<evidence type="ECO:0000259" key="8">
    <source>
        <dbReference type="PROSITE" id="PS51837"/>
    </source>
</evidence>
<evidence type="ECO:0000313" key="10">
    <source>
        <dbReference type="Proteomes" id="UP000005204"/>
    </source>
</evidence>
<evidence type="ECO:0000313" key="9">
    <source>
        <dbReference type="EnsemblMetazoa" id="XP_037877602.1"/>
    </source>
</evidence>
<keyword evidence="10" id="KW-1185">Reference proteome</keyword>
<dbReference type="EnsemblMetazoa" id="XM_038021674.1">
    <property type="protein sequence ID" value="XP_037877602.1"/>
    <property type="gene ID" value="LOC119631196"/>
</dbReference>
<proteinExistence type="inferred from homology"/>
<dbReference type="GO" id="GO:0031902">
    <property type="term" value="C:late endosome membrane"/>
    <property type="evidence" value="ECO:0007669"/>
    <property type="project" value="UniProtKB-SubCell"/>
</dbReference>
<reference evidence="10" key="1">
    <citation type="journal article" date="2008" name="Insect Biochem. Mol. Biol.">
        <title>The genome of a lepidopteran model insect, the silkworm Bombyx mori.</title>
        <authorList>
            <consortium name="International Silkworm Genome Consortium"/>
        </authorList>
    </citation>
    <scope>NUCLEOTIDE SEQUENCE [LARGE SCALE GENOMIC DNA]</scope>
    <source>
        <strain evidence="10">p50T</strain>
    </source>
</reference>
<dbReference type="InterPro" id="IPR037519">
    <property type="entry name" value="LITAF_fam"/>
</dbReference>
<protein>
    <recommendedName>
        <fullName evidence="8">LITAF domain-containing protein</fullName>
    </recommendedName>
</protein>
<feature type="domain" description="LITAF" evidence="8">
    <location>
        <begin position="100"/>
        <end position="149"/>
    </location>
</feature>
<reference evidence="9" key="2">
    <citation type="submission" date="2022-06" db="UniProtKB">
        <authorList>
            <consortium name="EnsemblMetazoa"/>
        </authorList>
    </citation>
    <scope>IDENTIFICATION</scope>
    <source>
        <strain evidence="9">p50T (Dazao)</strain>
    </source>
</reference>
<dbReference type="PROSITE" id="PS51837">
    <property type="entry name" value="LITAF"/>
    <property type="match status" value="1"/>
</dbReference>
<dbReference type="PANTHER" id="PTHR23292">
    <property type="entry name" value="LIPOPOLYSACCHARIDE-INDUCED TUMOR NECROSIS FACTOR-ALPHA FACTOR"/>
    <property type="match status" value="1"/>
</dbReference>
<evidence type="ECO:0000256" key="6">
    <source>
        <dbReference type="ARBA" id="ARBA00022833"/>
    </source>
</evidence>
<dbReference type="Proteomes" id="UP000005204">
    <property type="component" value="Unassembled WGS sequence"/>
</dbReference>
<dbReference type="Pfam" id="PF10601">
    <property type="entry name" value="zf-LITAF-like"/>
    <property type="match status" value="2"/>
</dbReference>
<evidence type="ECO:0000256" key="1">
    <source>
        <dbReference type="ARBA" id="ARBA00004414"/>
    </source>
</evidence>
<dbReference type="GO" id="GO:0008270">
    <property type="term" value="F:zinc ion binding"/>
    <property type="evidence" value="ECO:0007669"/>
    <property type="project" value="TreeGrafter"/>
</dbReference>
<accession>A0A8R2R622</accession>
<comment type="subcellular location">
    <subcellularLocation>
        <location evidence="2">Endosome membrane</location>
        <topology evidence="2">Peripheral membrane protein</topology>
    </subcellularLocation>
    <subcellularLocation>
        <location evidence="1">Late endosome membrane</location>
    </subcellularLocation>
    <subcellularLocation>
        <location evidence="3">Lysosome membrane</location>
        <topology evidence="3">Peripheral membrane protein</topology>
        <orientation evidence="3">Cytoplasmic side</orientation>
    </subcellularLocation>
</comment>
<keyword evidence="6" id="KW-0862">Zinc</keyword>
<evidence type="ECO:0000256" key="2">
    <source>
        <dbReference type="ARBA" id="ARBA00004481"/>
    </source>
</evidence>
<dbReference type="GO" id="GO:0005765">
    <property type="term" value="C:lysosomal membrane"/>
    <property type="evidence" value="ECO:0007669"/>
    <property type="project" value="UniProtKB-SubCell"/>
</dbReference>
<evidence type="ECO:0000256" key="7">
    <source>
        <dbReference type="ARBA" id="ARBA00023136"/>
    </source>
</evidence>
<dbReference type="InterPro" id="IPR006629">
    <property type="entry name" value="LITAF"/>
</dbReference>
<dbReference type="PANTHER" id="PTHR23292:SF14">
    <property type="entry name" value="FI16615P1-RELATED"/>
    <property type="match status" value="1"/>
</dbReference>
<comment type="similarity">
    <text evidence="4">Belongs to the CDIP1/LITAF family.</text>
</comment>
<name>A0A8R2R622_BOMMO</name>
<evidence type="ECO:0000256" key="3">
    <source>
        <dbReference type="ARBA" id="ARBA00004630"/>
    </source>
</evidence>
<evidence type="ECO:0000256" key="5">
    <source>
        <dbReference type="ARBA" id="ARBA00022723"/>
    </source>
</evidence>
<keyword evidence="7" id="KW-0472">Membrane</keyword>
<sequence length="149" mass="16412">MQTDLYHVVPTVPTQQFITVQAPQMGPKPARYTCPSCKASITTRVEYVSATKTTCVLYSFAVYDQGDLSGVDIAETTQNPPPYNNQMQTDLYHVVPTVPTQQFITVQAPQMGPKPARYTCPSCKASITTRVEYVSATKTHLCALLLCCL</sequence>
<keyword evidence="5" id="KW-0479">Metal-binding</keyword>